<feature type="region of interest" description="Disordered" evidence="1">
    <location>
        <begin position="28"/>
        <end position="58"/>
    </location>
</feature>
<accession>A0A914HPE9</accession>
<evidence type="ECO:0000313" key="3">
    <source>
        <dbReference type="WBParaSite" id="Gr19_v10_g2484.t1"/>
    </source>
</evidence>
<name>A0A914HPE9_GLORO</name>
<reference evidence="3" key="1">
    <citation type="submission" date="2022-11" db="UniProtKB">
        <authorList>
            <consortium name="WormBaseParasite"/>
        </authorList>
    </citation>
    <scope>IDENTIFICATION</scope>
</reference>
<dbReference type="WBParaSite" id="Gr19_v10_g2484.t1">
    <property type="protein sequence ID" value="Gr19_v10_g2484.t1"/>
    <property type="gene ID" value="Gr19_v10_g2484"/>
</dbReference>
<keyword evidence="2" id="KW-1185">Reference proteome</keyword>
<organism evidence="2 3">
    <name type="scientific">Globodera rostochiensis</name>
    <name type="common">Golden nematode worm</name>
    <name type="synonym">Heterodera rostochiensis</name>
    <dbReference type="NCBI Taxonomy" id="31243"/>
    <lineage>
        <taxon>Eukaryota</taxon>
        <taxon>Metazoa</taxon>
        <taxon>Ecdysozoa</taxon>
        <taxon>Nematoda</taxon>
        <taxon>Chromadorea</taxon>
        <taxon>Rhabditida</taxon>
        <taxon>Tylenchina</taxon>
        <taxon>Tylenchomorpha</taxon>
        <taxon>Tylenchoidea</taxon>
        <taxon>Heteroderidae</taxon>
        <taxon>Heteroderinae</taxon>
        <taxon>Globodera</taxon>
    </lineage>
</organism>
<proteinExistence type="predicted"/>
<evidence type="ECO:0000256" key="1">
    <source>
        <dbReference type="SAM" id="MobiDB-lite"/>
    </source>
</evidence>
<dbReference type="AlphaFoldDB" id="A0A914HPE9"/>
<protein>
    <submittedName>
        <fullName evidence="3">Uncharacterized protein</fullName>
    </submittedName>
</protein>
<sequence length="106" mass="11625">MAHPFITRHQFQSFGVFSHRLRLYNLNPLRERRPRGRSPGGPADGPQRRAIAKTGDAPGELHAQGTTLLLVIAGALASKVEAPPGNRTTEMILRSTVSNLSEFDCH</sequence>
<dbReference type="Proteomes" id="UP000887572">
    <property type="component" value="Unplaced"/>
</dbReference>
<evidence type="ECO:0000313" key="2">
    <source>
        <dbReference type="Proteomes" id="UP000887572"/>
    </source>
</evidence>